<keyword evidence="4" id="KW-1185">Reference proteome</keyword>
<evidence type="ECO:0000256" key="1">
    <source>
        <dbReference type="SAM" id="MobiDB-lite"/>
    </source>
</evidence>
<evidence type="ECO:0000313" key="3">
    <source>
        <dbReference type="EMBL" id="KAG6014354.1"/>
    </source>
</evidence>
<accession>A0A9P7T248</accession>
<feature type="transmembrane region" description="Helical" evidence="2">
    <location>
        <begin position="168"/>
        <end position="189"/>
    </location>
</feature>
<feature type="compositionally biased region" description="Basic and acidic residues" evidence="1">
    <location>
        <begin position="594"/>
        <end position="612"/>
    </location>
</feature>
<feature type="transmembrane region" description="Helical" evidence="2">
    <location>
        <begin position="54"/>
        <end position="75"/>
    </location>
</feature>
<feature type="compositionally biased region" description="Polar residues" evidence="1">
    <location>
        <begin position="500"/>
        <end position="511"/>
    </location>
</feature>
<gene>
    <name evidence="3" type="ORF">E4U43_006622</name>
</gene>
<feature type="compositionally biased region" description="Low complexity" evidence="1">
    <location>
        <begin position="538"/>
        <end position="558"/>
    </location>
</feature>
<evidence type="ECO:0000256" key="2">
    <source>
        <dbReference type="SAM" id="Phobius"/>
    </source>
</evidence>
<keyword evidence="2" id="KW-0812">Transmembrane</keyword>
<reference evidence="3" key="1">
    <citation type="journal article" date="2020" name="bioRxiv">
        <title>Whole genome comparisons of ergot fungi reveals the divergence and evolution of species within the genus Claviceps are the result of varying mechanisms driving genome evolution and host range expansion.</title>
        <authorList>
            <person name="Wyka S.A."/>
            <person name="Mondo S.J."/>
            <person name="Liu M."/>
            <person name="Dettman J."/>
            <person name="Nalam V."/>
            <person name="Broders K.D."/>
        </authorList>
    </citation>
    <scope>NUCLEOTIDE SEQUENCE</scope>
    <source>
        <strain evidence="3">CCC 602</strain>
    </source>
</reference>
<dbReference type="EMBL" id="SRPW01000462">
    <property type="protein sequence ID" value="KAG6014354.1"/>
    <property type="molecule type" value="Genomic_DNA"/>
</dbReference>
<sequence>MGRALEYSACVFARKAEWIKNACLAAALLLPAVASLHAIALAAFHRDGAVDLDIYGAFQLCAIGILAAPVTVRLSRTYFYDPGRNTIFAWAGLIFSGLLSLTVEFYRAESVLCTVNNQGDALSSNPNSFPYDAQPSCNMVCTADTGPQSPMRGGAANNKYVIPAPDKLTFGTGTVLCAACGVHAVLWLMSMMDKILEINWKSRFGITDETCNEPIEGTNGATVGKMYLVNETVRFFMSVAIVPIFAGAGLAVLILGEINFYSEQMRYQNEPMASIGQWGPIVGTGLAVAGSLYLLLVADIEAAMRDTSTTDSVIGSEHGGCTCEHHQGQEPELTPKIREVSQSKTGGDMIKHEIMSTHPGTTEHDAEPRNSMHNSPPSSIHAGETDHHPALTQRLRLSSADAADKGVSRKVRKQSTTLSAIKHEAAHGLRGRRQKWATAVLAAGDRFGYAVHSSFDLSKFRDGAALEFPEIPGERQRNDNLPHIRELYSKRLEEDGTPAVQASRSRASSFNGRGPSGHVLADHPRQSFSRDPSPLPGRATSRSASPSVSFSASSGPRPRASTLPVPSAPQNRHAARALPTDSEVRRGRQRQRQRRDTLEVPNEAHPRSLEKT</sequence>
<evidence type="ECO:0000313" key="4">
    <source>
        <dbReference type="Proteomes" id="UP000748025"/>
    </source>
</evidence>
<feature type="region of interest" description="Disordered" evidence="1">
    <location>
        <begin position="358"/>
        <end position="385"/>
    </location>
</feature>
<proteinExistence type="predicted"/>
<keyword evidence="2" id="KW-0472">Membrane</keyword>
<name>A0A9P7T248_9HYPO</name>
<feature type="transmembrane region" description="Helical" evidence="2">
    <location>
        <begin position="235"/>
        <end position="255"/>
    </location>
</feature>
<feature type="compositionally biased region" description="Basic and acidic residues" evidence="1">
    <location>
        <begin position="358"/>
        <end position="370"/>
    </location>
</feature>
<keyword evidence="2" id="KW-1133">Transmembrane helix</keyword>
<protein>
    <submittedName>
        <fullName evidence="3">Uncharacterized protein</fullName>
    </submittedName>
</protein>
<dbReference type="Proteomes" id="UP000748025">
    <property type="component" value="Unassembled WGS sequence"/>
</dbReference>
<dbReference type="AlphaFoldDB" id="A0A9P7T248"/>
<comment type="caution">
    <text evidence="3">The sequence shown here is derived from an EMBL/GenBank/DDBJ whole genome shotgun (WGS) entry which is preliminary data.</text>
</comment>
<feature type="region of interest" description="Disordered" evidence="1">
    <location>
        <begin position="490"/>
        <end position="612"/>
    </location>
</feature>
<feature type="transmembrane region" description="Helical" evidence="2">
    <location>
        <begin position="275"/>
        <end position="296"/>
    </location>
</feature>
<dbReference type="OrthoDB" id="3021074at2759"/>
<feature type="transmembrane region" description="Helical" evidence="2">
    <location>
        <begin position="87"/>
        <end position="106"/>
    </location>
</feature>
<organism evidence="3 4">
    <name type="scientific">Claviceps pusilla</name>
    <dbReference type="NCBI Taxonomy" id="123648"/>
    <lineage>
        <taxon>Eukaryota</taxon>
        <taxon>Fungi</taxon>
        <taxon>Dikarya</taxon>
        <taxon>Ascomycota</taxon>
        <taxon>Pezizomycotina</taxon>
        <taxon>Sordariomycetes</taxon>
        <taxon>Hypocreomycetidae</taxon>
        <taxon>Hypocreales</taxon>
        <taxon>Clavicipitaceae</taxon>
        <taxon>Claviceps</taxon>
    </lineage>
</organism>